<evidence type="ECO:0008006" key="5">
    <source>
        <dbReference type="Google" id="ProtNLM"/>
    </source>
</evidence>
<protein>
    <recommendedName>
        <fullName evidence="5">Tesmin/TSO1-like CXC domain-containing protein</fullName>
    </recommendedName>
</protein>
<feature type="compositionally biased region" description="Low complexity" evidence="1">
    <location>
        <begin position="859"/>
        <end position="877"/>
    </location>
</feature>
<feature type="compositionally biased region" description="Polar residues" evidence="1">
    <location>
        <begin position="878"/>
        <end position="893"/>
    </location>
</feature>
<sequence length="975" mass="111780">MVYRSFFLILCMMYSSYLNLGRNAALFSMTPIFFATNHRNYARLSIQHLMDLKFCSIYLRERLERSFTVNRTNRPFSAIALDQAIECSINKYGNGRGGISEKFNHDTTEVWCKSFAFRSMLSSITNDIACIEKTNNAIDAHAECSFFRMMQDNKDLSIITKALIEENLFNQDNVHVTKIMNGKIIHEKIIENVVTMYERGLQRTNVFIQERYIDHSVNIEDRLSAMIRYKLSDPYISDDEQRLRKKTNSNILMNKMVKEADNTIKHIVSLSCFRELDMNSLFSHEFSPAPLSLCDNQDCNLLNQQQKSEIIKLFEKECPTAFSTKNPTTNNATWALIIDGGPLLEIRPLKPNGTIFDYAKQLLLNNIVPEFQSYDRIDIVFDSDQSKIIKSFIKRHGYESNQEQQQYDLKQNNILDSSKFYEFVHRNRAKLAAIVRSCWSQGELIDLLPVHKQLVIAGPQQETIKLINNNNLPLVSSSEILISLESDHIEADTRIFLHTYDIQMEDGSYKFDGIMVQSNDTDIFILSIAHIKLMMLRNYYIKKFNTSTKSSTFINIKEIGKLIKNKWDLIKFGDDVTITNEPLEAAEELLVSCYKNSRGFKSSISQTASSSSSSSSTTTKSSRETSLNDLRKTMALKYFKKSTSDICTKLPPTSNSFYQHCQRAWRQVYIWEKAFEQYDLMSYYSIENYGYQRAYDGELLIQWMTIPLSPNDISLTKCVKYTTGCQRCKCSTNNLPCTPFCGCSIDQCINRTSIQMKTQSAKTIKTKPTSLLINKCSFDDDYDEDIEDDIQMENQTNADYEDYREDDDEDEGALEFIYENESDVSCMSSTKDDYLTDDETQPILMDMSIDTEHSYCRRSTSWSSNNYSSTTKNTTSSPLRSSYLPNPLDNSLSPIGPSINVKNLNSTRTNSRSIKRKSIKSAPDINTSSQSTPSQKCMFLLMIHEDSLNEPHTGQLEAGGQVEPQGQLEAQLAAQ</sequence>
<keyword evidence="2" id="KW-0732">Signal</keyword>
<feature type="region of interest" description="Disordered" evidence="1">
    <location>
        <begin position="948"/>
        <end position="975"/>
    </location>
</feature>
<dbReference type="PANTHER" id="PTHR47018:SF3">
    <property type="entry name" value="MYCBP-ASSOCIATED PROTEIN"/>
    <property type="match status" value="1"/>
</dbReference>
<dbReference type="AlphaFoldDB" id="A0A815AMG8"/>
<dbReference type="Proteomes" id="UP000663889">
    <property type="component" value="Unassembled WGS sequence"/>
</dbReference>
<name>A0A815AMG8_9BILA</name>
<comment type="caution">
    <text evidence="3">The sequence shown here is derived from an EMBL/GenBank/DDBJ whole genome shotgun (WGS) entry which is preliminary data.</text>
</comment>
<accession>A0A815AMG8</accession>
<dbReference type="PANTHER" id="PTHR47018">
    <property type="entry name" value="CXC DOMAIN-CONTAINING PROTEIN-RELATED"/>
    <property type="match status" value="1"/>
</dbReference>
<feature type="signal peptide" evidence="2">
    <location>
        <begin position="1"/>
        <end position="21"/>
    </location>
</feature>
<reference evidence="3" key="1">
    <citation type="submission" date="2021-02" db="EMBL/GenBank/DDBJ databases">
        <authorList>
            <person name="Nowell W R."/>
        </authorList>
    </citation>
    <scope>NUCLEOTIDE SEQUENCE</scope>
</reference>
<proteinExistence type="predicted"/>
<dbReference type="EMBL" id="CAJNOU010001850">
    <property type="protein sequence ID" value="CAF1259935.1"/>
    <property type="molecule type" value="Genomic_DNA"/>
</dbReference>
<feature type="region of interest" description="Disordered" evidence="1">
    <location>
        <begin position="859"/>
        <end position="933"/>
    </location>
</feature>
<gene>
    <name evidence="3" type="ORF">SEV965_LOCUS24186</name>
</gene>
<evidence type="ECO:0000313" key="4">
    <source>
        <dbReference type="Proteomes" id="UP000663889"/>
    </source>
</evidence>
<feature type="compositionally biased region" description="Polar residues" evidence="1">
    <location>
        <begin position="924"/>
        <end position="933"/>
    </location>
</feature>
<evidence type="ECO:0000256" key="1">
    <source>
        <dbReference type="SAM" id="MobiDB-lite"/>
    </source>
</evidence>
<evidence type="ECO:0000313" key="3">
    <source>
        <dbReference type="EMBL" id="CAF1259935.1"/>
    </source>
</evidence>
<organism evidence="3 4">
    <name type="scientific">Rotaria sordida</name>
    <dbReference type="NCBI Taxonomy" id="392033"/>
    <lineage>
        <taxon>Eukaryota</taxon>
        <taxon>Metazoa</taxon>
        <taxon>Spiralia</taxon>
        <taxon>Gnathifera</taxon>
        <taxon>Rotifera</taxon>
        <taxon>Eurotatoria</taxon>
        <taxon>Bdelloidea</taxon>
        <taxon>Philodinida</taxon>
        <taxon>Philodinidae</taxon>
        <taxon>Rotaria</taxon>
    </lineage>
</organism>
<feature type="compositionally biased region" description="Low complexity" evidence="1">
    <location>
        <begin position="603"/>
        <end position="620"/>
    </location>
</feature>
<feature type="region of interest" description="Disordered" evidence="1">
    <location>
        <begin position="603"/>
        <end position="626"/>
    </location>
</feature>
<feature type="chain" id="PRO_5032338761" description="Tesmin/TSO1-like CXC domain-containing protein" evidence="2">
    <location>
        <begin position="22"/>
        <end position="975"/>
    </location>
</feature>
<evidence type="ECO:0000256" key="2">
    <source>
        <dbReference type="SAM" id="SignalP"/>
    </source>
</evidence>